<evidence type="ECO:0008006" key="5">
    <source>
        <dbReference type="Google" id="ProtNLM"/>
    </source>
</evidence>
<feature type="transmembrane region" description="Helical" evidence="2">
    <location>
        <begin position="83"/>
        <end position="103"/>
    </location>
</feature>
<dbReference type="GeneID" id="91576842"/>
<comment type="caution">
    <text evidence="3">The sequence shown here is derived from an EMBL/GenBank/DDBJ whole genome shotgun (WGS) entry which is preliminary data.</text>
</comment>
<feature type="region of interest" description="Disordered" evidence="1">
    <location>
        <begin position="51"/>
        <end position="71"/>
    </location>
</feature>
<evidence type="ECO:0000256" key="2">
    <source>
        <dbReference type="SAM" id="Phobius"/>
    </source>
</evidence>
<proteinExistence type="predicted"/>
<keyword evidence="2" id="KW-0812">Transmembrane</keyword>
<keyword evidence="2" id="KW-1133">Transmembrane helix</keyword>
<dbReference type="EMBL" id="AEWT01000031">
    <property type="protein sequence ID" value="EGC68174.1"/>
    <property type="molecule type" value="Genomic_DNA"/>
</dbReference>
<accession>F0EPE9</accession>
<organism evidence="3 4">
    <name type="scientific">Enterococcus casseliflavus ATCC 12755</name>
    <dbReference type="NCBI Taxonomy" id="888066"/>
    <lineage>
        <taxon>Bacteria</taxon>
        <taxon>Bacillati</taxon>
        <taxon>Bacillota</taxon>
        <taxon>Bacilli</taxon>
        <taxon>Lactobacillales</taxon>
        <taxon>Enterococcaceae</taxon>
        <taxon>Enterococcus</taxon>
    </lineage>
</organism>
<keyword evidence="2" id="KW-0472">Membrane</keyword>
<reference evidence="3 4" key="1">
    <citation type="submission" date="2011-01" db="EMBL/GenBank/DDBJ databases">
        <authorList>
            <person name="Muzny D."/>
            <person name="Qin X."/>
            <person name="Deng J."/>
            <person name="Jiang H."/>
            <person name="Liu Y."/>
            <person name="Qu J."/>
            <person name="Song X.-Z."/>
            <person name="Zhang L."/>
            <person name="Thornton R."/>
            <person name="Coyle M."/>
            <person name="Francisco L."/>
            <person name="Jackson L."/>
            <person name="Javaid M."/>
            <person name="Korchina V."/>
            <person name="Kovar C."/>
            <person name="Mata R."/>
            <person name="Mathew T."/>
            <person name="Ngo R."/>
            <person name="Nguyen L."/>
            <person name="Nguyen N."/>
            <person name="Okwuonu G."/>
            <person name="Ongeri F."/>
            <person name="Pham C."/>
            <person name="Simmons D."/>
            <person name="Wilczek-Boney K."/>
            <person name="Hale W."/>
            <person name="Jakkamsetti A."/>
            <person name="Pham P."/>
            <person name="Ruth R."/>
            <person name="San Lucas F."/>
            <person name="Warren J."/>
            <person name="Zhang J."/>
            <person name="Zhao Z."/>
            <person name="Zhou C."/>
            <person name="Zhu D."/>
            <person name="Lee S."/>
            <person name="Bess C."/>
            <person name="Blankenburg K."/>
            <person name="Forbes L."/>
            <person name="Fu Q."/>
            <person name="Gubbala S."/>
            <person name="Hirani K."/>
            <person name="Jayaseelan J.C."/>
            <person name="Lara F."/>
            <person name="Munidasa M."/>
            <person name="Palculict T."/>
            <person name="Patil S."/>
            <person name="Pu L.-L."/>
            <person name="Saada N."/>
            <person name="Tang L."/>
            <person name="Weissenberger G."/>
            <person name="Zhu Y."/>
            <person name="Hemphill L."/>
            <person name="Shang Y."/>
            <person name="Youmans B."/>
            <person name="Ayvaz T."/>
            <person name="Ross M."/>
            <person name="Santibanez J."/>
            <person name="Aqrawi P."/>
            <person name="Gross S."/>
            <person name="Joshi V."/>
            <person name="Fowler G."/>
            <person name="Nazareth L."/>
            <person name="Reid J."/>
            <person name="Worley K."/>
            <person name="Petrosino J."/>
            <person name="Highlander S."/>
            <person name="Gibbs R."/>
        </authorList>
    </citation>
    <scope>NUCLEOTIDE SEQUENCE [LARGE SCALE GENOMIC DNA]</scope>
    <source>
        <strain evidence="3 4">ATCC 12755</strain>
    </source>
</reference>
<protein>
    <recommendedName>
        <fullName evidence="5">LPXTG-motif cell wall anchor domain protein</fullName>
    </recommendedName>
</protein>
<dbReference type="HOGENOM" id="CLU_164619_0_0_9"/>
<gene>
    <name evidence="3" type="ORF">HMPREF9087_3291</name>
</gene>
<dbReference type="AlphaFoldDB" id="F0EPE9"/>
<evidence type="ECO:0000313" key="3">
    <source>
        <dbReference type="EMBL" id="EGC68174.1"/>
    </source>
</evidence>
<name>F0EPE9_ENTCA</name>
<dbReference type="Proteomes" id="UP000004835">
    <property type="component" value="Unassembled WGS sequence"/>
</dbReference>
<evidence type="ECO:0000313" key="4">
    <source>
        <dbReference type="Proteomes" id="UP000004835"/>
    </source>
</evidence>
<dbReference type="RefSeq" id="WP_005237418.1">
    <property type="nucleotide sequence ID" value="NZ_GL872323.1"/>
</dbReference>
<evidence type="ECO:0000256" key="1">
    <source>
        <dbReference type="SAM" id="MobiDB-lite"/>
    </source>
</evidence>
<sequence>MKSKIGEGMLVFCIVVFIHFPTIVYGTQTQEVKTEGMISFTGTYEPIGAPEPKPPVHVVKPPSDGSSSLEKTFPQTNMITNTWWKSIGLSLLIIVVCWWGKALKNIYELKESRNEI</sequence>